<dbReference type="GO" id="GO:0043200">
    <property type="term" value="P:response to amino acid"/>
    <property type="evidence" value="ECO:0007669"/>
    <property type="project" value="TreeGrafter"/>
</dbReference>
<evidence type="ECO:0000256" key="3">
    <source>
        <dbReference type="ARBA" id="ARBA00023163"/>
    </source>
</evidence>
<dbReference type="GO" id="GO:0043565">
    <property type="term" value="F:sequence-specific DNA binding"/>
    <property type="evidence" value="ECO:0007669"/>
    <property type="project" value="InterPro"/>
</dbReference>
<keyword evidence="2" id="KW-0238">DNA-binding</keyword>
<evidence type="ECO:0000256" key="1">
    <source>
        <dbReference type="ARBA" id="ARBA00023015"/>
    </source>
</evidence>
<dbReference type="Pfam" id="PF13412">
    <property type="entry name" value="HTH_24"/>
    <property type="match status" value="1"/>
</dbReference>
<dbReference type="InterPro" id="IPR019887">
    <property type="entry name" value="Tscrpt_reg_AsnC/Lrp_C"/>
</dbReference>
<evidence type="ECO:0000256" key="2">
    <source>
        <dbReference type="ARBA" id="ARBA00023125"/>
    </source>
</evidence>
<dbReference type="EMBL" id="AAQH01000032">
    <property type="protein sequence ID" value="EAT10819.1"/>
    <property type="molecule type" value="Genomic_DNA"/>
</dbReference>
<dbReference type="RefSeq" id="WP_007016831.1">
    <property type="nucleotide sequence ID" value="NZ_AAQH01000032.1"/>
</dbReference>
<dbReference type="HOGENOM" id="CLU_091233_0_0_6"/>
<keyword evidence="6" id="KW-1185">Reference proteome</keyword>
<protein>
    <submittedName>
        <fullName evidence="5">Transcriptional regulator, AsnC family protein</fullName>
    </submittedName>
</protein>
<dbReference type="InterPro" id="IPR036388">
    <property type="entry name" value="WH-like_DNA-bd_sf"/>
</dbReference>
<dbReference type="InterPro" id="IPR000485">
    <property type="entry name" value="AsnC-type_HTH_dom"/>
</dbReference>
<evidence type="ECO:0000259" key="4">
    <source>
        <dbReference type="PROSITE" id="PS50956"/>
    </source>
</evidence>
<name>Q1MXV9_9GAMM</name>
<dbReference type="Gene3D" id="1.10.10.10">
    <property type="entry name" value="Winged helix-like DNA-binding domain superfamily/Winged helix DNA-binding domain"/>
    <property type="match status" value="1"/>
</dbReference>
<dbReference type="InterPro" id="IPR019885">
    <property type="entry name" value="Tscrpt_reg_HTH_AsnC-type_CS"/>
</dbReference>
<dbReference type="CDD" id="cd00090">
    <property type="entry name" value="HTH_ARSR"/>
    <property type="match status" value="1"/>
</dbReference>
<sequence length="166" mass="18829">MTTGLELDRLDLRILQTLQSNGRMTNKELADKVNLSTSACHQRLQRLMDDGWIKNFLGIVDVERLCAPVQCIATIALKDHAPEAFKALEKAVEDMPEALEAYTVSGGCDFIVRFACSHMSRYMLLTNELIQQCPQVTNISTHVILNQSKQFRGYPIQEILNQRQFS</sequence>
<dbReference type="Proteomes" id="UP000004263">
    <property type="component" value="Unassembled WGS sequence"/>
</dbReference>
<reference evidence="5 6" key="1">
    <citation type="submission" date="2006-03" db="EMBL/GenBank/DDBJ databases">
        <authorList>
            <person name="Pinhassi J."/>
            <person name="Pedros-Alio C."/>
            <person name="Ferriera S."/>
            <person name="Johnson J."/>
            <person name="Kravitz S."/>
            <person name="Halpern A."/>
            <person name="Remington K."/>
            <person name="Beeson K."/>
            <person name="Tran B."/>
            <person name="Rogers Y.-H."/>
            <person name="Friedman R."/>
            <person name="Venter J.C."/>
        </authorList>
    </citation>
    <scope>NUCLEOTIDE SEQUENCE [LARGE SCALE GENOMIC DNA]</scope>
    <source>
        <strain evidence="5 6">RED65</strain>
    </source>
</reference>
<proteinExistence type="predicted"/>
<dbReference type="AlphaFoldDB" id="Q1MXV9"/>
<comment type="caution">
    <text evidence="5">The sequence shown here is derived from an EMBL/GenBank/DDBJ whole genome shotgun (WGS) entry which is preliminary data.</text>
</comment>
<dbReference type="Pfam" id="PF01037">
    <property type="entry name" value="AsnC_trans_reg"/>
    <property type="match status" value="1"/>
</dbReference>
<dbReference type="PROSITE" id="PS00519">
    <property type="entry name" value="HTH_ASNC_1"/>
    <property type="match status" value="1"/>
</dbReference>
<dbReference type="GO" id="GO:0006355">
    <property type="term" value="P:regulation of DNA-templated transcription"/>
    <property type="evidence" value="ECO:0007669"/>
    <property type="project" value="UniProtKB-ARBA"/>
</dbReference>
<dbReference type="PANTHER" id="PTHR30154">
    <property type="entry name" value="LEUCINE-RESPONSIVE REGULATORY PROTEIN"/>
    <property type="match status" value="1"/>
</dbReference>
<dbReference type="SUPFAM" id="SSF46785">
    <property type="entry name" value="Winged helix' DNA-binding domain"/>
    <property type="match status" value="1"/>
</dbReference>
<evidence type="ECO:0000313" key="6">
    <source>
        <dbReference type="Proteomes" id="UP000004263"/>
    </source>
</evidence>
<feature type="domain" description="HTH asnC-type" evidence="4">
    <location>
        <begin position="7"/>
        <end position="78"/>
    </location>
</feature>
<gene>
    <name evidence="5" type="ORF">RED65_02529</name>
</gene>
<evidence type="ECO:0000313" key="5">
    <source>
        <dbReference type="EMBL" id="EAT10819.1"/>
    </source>
</evidence>
<dbReference type="InterPro" id="IPR011991">
    <property type="entry name" value="ArsR-like_HTH"/>
</dbReference>
<dbReference type="Gene3D" id="3.30.70.920">
    <property type="match status" value="1"/>
</dbReference>
<organism evidence="5 6">
    <name type="scientific">Bermanella marisrubri</name>
    <dbReference type="NCBI Taxonomy" id="207949"/>
    <lineage>
        <taxon>Bacteria</taxon>
        <taxon>Pseudomonadati</taxon>
        <taxon>Pseudomonadota</taxon>
        <taxon>Gammaproteobacteria</taxon>
        <taxon>Oceanospirillales</taxon>
        <taxon>Oceanospirillaceae</taxon>
        <taxon>Bermanella</taxon>
    </lineage>
</organism>
<keyword evidence="1" id="KW-0805">Transcription regulation</keyword>
<dbReference type="InterPro" id="IPR011008">
    <property type="entry name" value="Dimeric_a/b-barrel"/>
</dbReference>
<dbReference type="STRING" id="207949.RED65_02529"/>
<dbReference type="OrthoDB" id="8590699at2"/>
<accession>Q1MXV9</accession>
<dbReference type="GO" id="GO:0005829">
    <property type="term" value="C:cytosol"/>
    <property type="evidence" value="ECO:0007669"/>
    <property type="project" value="TreeGrafter"/>
</dbReference>
<dbReference type="PANTHER" id="PTHR30154:SF34">
    <property type="entry name" value="TRANSCRIPTIONAL REGULATOR AZLB"/>
    <property type="match status" value="1"/>
</dbReference>
<dbReference type="SUPFAM" id="SSF54909">
    <property type="entry name" value="Dimeric alpha+beta barrel"/>
    <property type="match status" value="1"/>
</dbReference>
<dbReference type="PROSITE" id="PS50956">
    <property type="entry name" value="HTH_ASNC_2"/>
    <property type="match status" value="1"/>
</dbReference>
<keyword evidence="3" id="KW-0804">Transcription</keyword>
<dbReference type="InterPro" id="IPR019888">
    <property type="entry name" value="Tscrpt_reg_AsnC-like"/>
</dbReference>
<dbReference type="InterPro" id="IPR036390">
    <property type="entry name" value="WH_DNA-bd_sf"/>
</dbReference>
<dbReference type="PRINTS" id="PR00033">
    <property type="entry name" value="HTHASNC"/>
</dbReference>
<dbReference type="SMART" id="SM00344">
    <property type="entry name" value="HTH_ASNC"/>
    <property type="match status" value="1"/>
</dbReference>